<evidence type="ECO:0000313" key="3">
    <source>
        <dbReference type="EMBL" id="KPV78023.1"/>
    </source>
</evidence>
<keyword evidence="4" id="KW-1185">Reference proteome</keyword>
<organism evidence="3 4">
    <name type="scientific">Rhodotorula graminis (strain WP1)</name>
    <dbReference type="NCBI Taxonomy" id="578459"/>
    <lineage>
        <taxon>Eukaryota</taxon>
        <taxon>Fungi</taxon>
        <taxon>Dikarya</taxon>
        <taxon>Basidiomycota</taxon>
        <taxon>Pucciniomycotina</taxon>
        <taxon>Microbotryomycetes</taxon>
        <taxon>Sporidiobolales</taxon>
        <taxon>Sporidiobolaceae</taxon>
        <taxon>Rhodotorula</taxon>
    </lineage>
</organism>
<dbReference type="InterPro" id="IPR007751">
    <property type="entry name" value="DUF676_lipase-like"/>
</dbReference>
<evidence type="ECO:0000313" key="4">
    <source>
        <dbReference type="Proteomes" id="UP000053890"/>
    </source>
</evidence>
<dbReference type="Pfam" id="PF05057">
    <property type="entry name" value="DUF676"/>
    <property type="match status" value="1"/>
</dbReference>
<dbReference type="InterPro" id="IPR044294">
    <property type="entry name" value="Lipase-like"/>
</dbReference>
<sequence>MTPRPYPVHLVTACHGLWGHPSHIAYIKESLLYHTSRPTSSSSSSSSPAPKVVVLVPETNAVSFAHTYDGIDTCADRVVDEIDAELKRIHDDGGRVEAFSIVGYSLGGLVARYVLGLLDSRSPSFFDDVRPAHFATFASPAIGIPRYKTFWSSTFAFLGSRLLSRTGSQLHERDRFLPAYFNAEAPAQDGRKGISKLLPRRNAAEPLLKIMADPRYSFYRALTRFEHIDVFANTCVSAALSSFHSSS</sequence>
<evidence type="ECO:0000259" key="2">
    <source>
        <dbReference type="Pfam" id="PF05057"/>
    </source>
</evidence>
<proteinExistence type="inferred from homology"/>
<reference evidence="3 4" key="1">
    <citation type="journal article" date="2015" name="Front. Microbiol.">
        <title>Genome sequence of the plant growth promoting endophytic yeast Rhodotorula graminis WP1.</title>
        <authorList>
            <person name="Firrincieli A."/>
            <person name="Otillar R."/>
            <person name="Salamov A."/>
            <person name="Schmutz J."/>
            <person name="Khan Z."/>
            <person name="Redman R.S."/>
            <person name="Fleck N.D."/>
            <person name="Lindquist E."/>
            <person name="Grigoriev I.V."/>
            <person name="Doty S.L."/>
        </authorList>
    </citation>
    <scope>NUCLEOTIDE SEQUENCE [LARGE SCALE GENOMIC DNA]</scope>
    <source>
        <strain evidence="3 4">WP1</strain>
    </source>
</reference>
<dbReference type="Proteomes" id="UP000053890">
    <property type="component" value="Unassembled WGS sequence"/>
</dbReference>
<dbReference type="AlphaFoldDB" id="A0A194SBC4"/>
<dbReference type="SUPFAM" id="SSF53474">
    <property type="entry name" value="alpha/beta-Hydrolases"/>
    <property type="match status" value="1"/>
</dbReference>
<dbReference type="OMA" id="NTIEPAC"/>
<protein>
    <recommendedName>
        <fullName evidence="2">DUF676 domain-containing protein</fullName>
    </recommendedName>
</protein>
<dbReference type="GeneID" id="28972491"/>
<dbReference type="PANTHER" id="PTHR12482:SF62">
    <property type="entry name" value="LIPASE ROG1-RELATED"/>
    <property type="match status" value="1"/>
</dbReference>
<dbReference type="Gene3D" id="3.40.50.1820">
    <property type="entry name" value="alpha/beta hydrolase"/>
    <property type="match status" value="1"/>
</dbReference>
<dbReference type="OrthoDB" id="273452at2759"/>
<dbReference type="PANTHER" id="PTHR12482">
    <property type="entry name" value="LIPASE ROG1-RELATED-RELATED"/>
    <property type="match status" value="1"/>
</dbReference>
<dbReference type="EMBL" id="KQ474073">
    <property type="protein sequence ID" value="KPV78023.1"/>
    <property type="molecule type" value="Genomic_DNA"/>
</dbReference>
<comment type="similarity">
    <text evidence="1">Belongs to the putative lipase ROG1 family.</text>
</comment>
<dbReference type="InterPro" id="IPR029058">
    <property type="entry name" value="AB_hydrolase_fold"/>
</dbReference>
<accession>A0A194SBC4</accession>
<dbReference type="RefSeq" id="XP_018274072.1">
    <property type="nucleotide sequence ID" value="XM_018412042.1"/>
</dbReference>
<feature type="domain" description="DUF676" evidence="2">
    <location>
        <begin position="7"/>
        <end position="234"/>
    </location>
</feature>
<evidence type="ECO:0000256" key="1">
    <source>
        <dbReference type="ARBA" id="ARBA00007920"/>
    </source>
</evidence>
<gene>
    <name evidence="3" type="ORF">RHOBADRAFT_11293</name>
</gene>
<name>A0A194SBC4_RHOGW</name>